<gene>
    <name evidence="2" type="ORF">NSO95_12000</name>
</gene>
<dbReference type="Proteomes" id="UP001206067">
    <property type="component" value="Unassembled WGS sequence"/>
</dbReference>
<dbReference type="RefSeq" id="WP_257596513.1">
    <property type="nucleotide sequence ID" value="NZ_JANKHH010000007.1"/>
</dbReference>
<accession>A0ABT1XSN2</accession>
<feature type="region of interest" description="Disordered" evidence="1">
    <location>
        <begin position="115"/>
        <end position="154"/>
    </location>
</feature>
<evidence type="ECO:0000256" key="1">
    <source>
        <dbReference type="SAM" id="MobiDB-lite"/>
    </source>
</evidence>
<proteinExistence type="predicted"/>
<organism evidence="2 3">
    <name type="scientific">Parerythrobacter lacustris</name>
    <dbReference type="NCBI Taxonomy" id="2969984"/>
    <lineage>
        <taxon>Bacteria</taxon>
        <taxon>Pseudomonadati</taxon>
        <taxon>Pseudomonadota</taxon>
        <taxon>Alphaproteobacteria</taxon>
        <taxon>Sphingomonadales</taxon>
        <taxon>Erythrobacteraceae</taxon>
        <taxon>Parerythrobacter</taxon>
    </lineage>
</organism>
<protein>
    <submittedName>
        <fullName evidence="2">Uncharacterized protein</fullName>
    </submittedName>
</protein>
<name>A0ABT1XSN2_9SPHN</name>
<evidence type="ECO:0000313" key="3">
    <source>
        <dbReference type="Proteomes" id="UP001206067"/>
    </source>
</evidence>
<sequence>MRYLRHLNPTPGINDFWSEFTKPNPHRWPIIAVSFGIPIVAILTLAGEDQVALPAPPEVIYISTFDPDRTREEIIASNVANQERKEAREKLMEERAEVRKELYRQLGAATGLDTDEMARKIAEDEAREKAAEAKRREELLGRAGLKPDAPTTAE</sequence>
<keyword evidence="3" id="KW-1185">Reference proteome</keyword>
<comment type="caution">
    <text evidence="2">The sequence shown here is derived from an EMBL/GenBank/DDBJ whole genome shotgun (WGS) entry which is preliminary data.</text>
</comment>
<evidence type="ECO:0000313" key="2">
    <source>
        <dbReference type="EMBL" id="MCR2834671.1"/>
    </source>
</evidence>
<feature type="compositionally biased region" description="Basic and acidic residues" evidence="1">
    <location>
        <begin position="116"/>
        <end position="140"/>
    </location>
</feature>
<reference evidence="2 3" key="1">
    <citation type="submission" date="2022-08" db="EMBL/GenBank/DDBJ databases">
        <title>Polyphasic taxonomy analysis of Qipengyuania sp.RS5-5.</title>
        <authorList>
            <person name="Xamxidin M."/>
            <person name="Wu M."/>
        </authorList>
    </citation>
    <scope>NUCLEOTIDE SEQUENCE [LARGE SCALE GENOMIC DNA]</scope>
    <source>
        <strain evidence="2 3">RS5-5</strain>
    </source>
</reference>
<dbReference type="EMBL" id="JANKHH010000007">
    <property type="protein sequence ID" value="MCR2834671.1"/>
    <property type="molecule type" value="Genomic_DNA"/>
</dbReference>